<name>A0A7Y9IEX6_9ACTN</name>
<dbReference type="Proteomes" id="UP000569914">
    <property type="component" value="Unassembled WGS sequence"/>
</dbReference>
<evidence type="ECO:0000313" key="2">
    <source>
        <dbReference type="Proteomes" id="UP000569914"/>
    </source>
</evidence>
<reference evidence="1 2" key="1">
    <citation type="submission" date="2020-07" db="EMBL/GenBank/DDBJ databases">
        <title>Sequencing the genomes of 1000 actinobacteria strains.</title>
        <authorList>
            <person name="Klenk H.-P."/>
        </authorList>
    </citation>
    <scope>NUCLEOTIDE SEQUENCE [LARGE SCALE GENOMIC DNA]</scope>
    <source>
        <strain evidence="1 2">DSM 22083</strain>
    </source>
</reference>
<protein>
    <submittedName>
        <fullName evidence="1">Uncharacterized protein</fullName>
    </submittedName>
</protein>
<evidence type="ECO:0000313" key="1">
    <source>
        <dbReference type="EMBL" id="NYE75671.1"/>
    </source>
</evidence>
<keyword evidence="2" id="KW-1185">Reference proteome</keyword>
<sequence>MTAPDLLTLHAVRLLGYAAADRVAARFGRPVSDTERELADLAARGWVGYGSFGGDGGWALTESGKAEGERRLAAELDEAAARSVVDRVHRAFLPYNRTVGELCTAWQLATLGMADQEVDLESTVTGLGAAAQALAGFERDLVAVLERFGGYHRRFATALFRIDDDPAWLAGTDRDSCHRVWFEFHEDLIASLGIDRTG</sequence>
<accession>A0A7Y9IEX6</accession>
<proteinExistence type="predicted"/>
<dbReference type="AlphaFoldDB" id="A0A7Y9IEX6"/>
<dbReference type="EMBL" id="JACCBU010000001">
    <property type="protein sequence ID" value="NYE75671.1"/>
    <property type="molecule type" value="Genomic_DNA"/>
</dbReference>
<comment type="caution">
    <text evidence="1">The sequence shown here is derived from an EMBL/GenBank/DDBJ whole genome shotgun (WGS) entry which is preliminary data.</text>
</comment>
<dbReference type="RefSeq" id="WP_179758142.1">
    <property type="nucleotide sequence ID" value="NZ_JACCBU010000001.1"/>
</dbReference>
<organism evidence="1 2">
    <name type="scientific">Microlunatus parietis</name>
    <dbReference type="NCBI Taxonomy" id="682979"/>
    <lineage>
        <taxon>Bacteria</taxon>
        <taxon>Bacillati</taxon>
        <taxon>Actinomycetota</taxon>
        <taxon>Actinomycetes</taxon>
        <taxon>Propionibacteriales</taxon>
        <taxon>Propionibacteriaceae</taxon>
        <taxon>Microlunatus</taxon>
    </lineage>
</organism>
<gene>
    <name evidence="1" type="ORF">BKA15_007000</name>
</gene>